<protein>
    <submittedName>
        <fullName evidence="2">Uncharacterized protein</fullName>
    </submittedName>
</protein>
<sequence>MGETFDRIIKDRIAGCERSRTTIEEASIVRPETFQLSTTNACERFLHSAARKSMPIRPAHLIRLLKVLRQPTTGFVLPVRAHQVNTTLKLKMISTRHLTGSHLDVTLNSMLRNDPTNDLLRLKRPDSFSIYVFYSRDHWNSLTPFESVHSESVRTCNETTMVEFSYFQVALYRTLRQPTHCYESAISTVHLYRISSCRPNREDILPLGSRIFVPSSPYVRGPYSKKLMLFYGKEKPVFSSGVVVDDDVNKSANMQSHCRTVSTFKDKPMYARGLPLGETRKSAWHRIIECGTTRHPSSANHLGGKRNQPVLMSRETLYSLLCTVSDHLTSMNSEKAVFRTTPPLRAFCETEPLTVSVAPLASEVDTNINRLERHGATSEHKFRQRISRKGSGNERDVK</sequence>
<feature type="region of interest" description="Disordered" evidence="1">
    <location>
        <begin position="374"/>
        <end position="398"/>
    </location>
</feature>
<reference evidence="2" key="1">
    <citation type="journal article" date="2011" name="Genome Biol.">
        <title>The draft genome of the carcinogenic human liver fluke Clonorchis sinensis.</title>
        <authorList>
            <person name="Wang X."/>
            <person name="Chen W."/>
            <person name="Huang Y."/>
            <person name="Sun J."/>
            <person name="Men J."/>
            <person name="Liu H."/>
            <person name="Luo F."/>
            <person name="Guo L."/>
            <person name="Lv X."/>
            <person name="Deng C."/>
            <person name="Zhou C."/>
            <person name="Fan Y."/>
            <person name="Li X."/>
            <person name="Huang L."/>
            <person name="Hu Y."/>
            <person name="Liang C."/>
            <person name="Hu X."/>
            <person name="Xu J."/>
            <person name="Yu X."/>
        </authorList>
    </citation>
    <scope>NUCLEOTIDE SEQUENCE [LARGE SCALE GENOMIC DNA]</scope>
    <source>
        <strain evidence="2">Henan</strain>
    </source>
</reference>
<evidence type="ECO:0000313" key="3">
    <source>
        <dbReference type="Proteomes" id="UP000008909"/>
    </source>
</evidence>
<dbReference type="AlphaFoldDB" id="G7YPN2"/>
<dbReference type="Proteomes" id="UP000008909">
    <property type="component" value="Unassembled WGS sequence"/>
</dbReference>
<organism evidence="2 3">
    <name type="scientific">Clonorchis sinensis</name>
    <name type="common">Chinese liver fluke</name>
    <dbReference type="NCBI Taxonomy" id="79923"/>
    <lineage>
        <taxon>Eukaryota</taxon>
        <taxon>Metazoa</taxon>
        <taxon>Spiralia</taxon>
        <taxon>Lophotrochozoa</taxon>
        <taxon>Platyhelminthes</taxon>
        <taxon>Trematoda</taxon>
        <taxon>Digenea</taxon>
        <taxon>Opisthorchiida</taxon>
        <taxon>Opisthorchiata</taxon>
        <taxon>Opisthorchiidae</taxon>
        <taxon>Clonorchis</taxon>
    </lineage>
</organism>
<dbReference type="EMBL" id="DF143938">
    <property type="protein sequence ID" value="GAA54913.1"/>
    <property type="molecule type" value="Genomic_DNA"/>
</dbReference>
<name>G7YPN2_CLOSI</name>
<accession>G7YPN2</accession>
<proteinExistence type="predicted"/>
<evidence type="ECO:0000313" key="2">
    <source>
        <dbReference type="EMBL" id="GAA54913.1"/>
    </source>
</evidence>
<keyword evidence="3" id="KW-1185">Reference proteome</keyword>
<reference key="2">
    <citation type="submission" date="2011-10" db="EMBL/GenBank/DDBJ databases">
        <title>The genome and transcriptome sequence of Clonorchis sinensis provide insights into the carcinogenic liver fluke.</title>
        <authorList>
            <person name="Wang X."/>
            <person name="Huang Y."/>
            <person name="Chen W."/>
            <person name="Liu H."/>
            <person name="Guo L."/>
            <person name="Chen Y."/>
            <person name="Luo F."/>
            <person name="Zhou W."/>
            <person name="Sun J."/>
            <person name="Mao Q."/>
            <person name="Liang P."/>
            <person name="Zhou C."/>
            <person name="Tian Y."/>
            <person name="Men J."/>
            <person name="Lv X."/>
            <person name="Huang L."/>
            <person name="Zhou J."/>
            <person name="Hu Y."/>
            <person name="Li R."/>
            <person name="Zhang F."/>
            <person name="Lei H."/>
            <person name="Li X."/>
            <person name="Hu X."/>
            <person name="Liang C."/>
            <person name="Xu J."/>
            <person name="Wu Z."/>
            <person name="Yu X."/>
        </authorList>
    </citation>
    <scope>NUCLEOTIDE SEQUENCE</scope>
    <source>
        <strain>Henan</strain>
    </source>
</reference>
<evidence type="ECO:0000256" key="1">
    <source>
        <dbReference type="SAM" id="MobiDB-lite"/>
    </source>
</evidence>
<gene>
    <name evidence="2" type="ORF">CLF_106119</name>
</gene>